<dbReference type="InterPro" id="IPR051933">
    <property type="entry name" value="Resuscitation_pf_RpfB"/>
</dbReference>
<keyword evidence="1" id="KW-0732">Signal</keyword>
<gene>
    <name evidence="5" type="ORF">HXL70_09860</name>
</gene>
<feature type="region of interest" description="Disordered" evidence="2">
    <location>
        <begin position="37"/>
        <end position="69"/>
    </location>
</feature>
<dbReference type="InterPro" id="IPR010611">
    <property type="entry name" value="3D_dom"/>
</dbReference>
<comment type="caution">
    <text evidence="5">The sequence shown here is derived from an EMBL/GenBank/DDBJ whole genome shotgun (WGS) entry which is preliminary data.</text>
</comment>
<feature type="compositionally biased region" description="Low complexity" evidence="2">
    <location>
        <begin position="49"/>
        <end position="60"/>
    </location>
</feature>
<dbReference type="Gene3D" id="2.40.40.10">
    <property type="entry name" value="RlpA-like domain"/>
    <property type="match status" value="1"/>
</dbReference>
<dbReference type="InterPro" id="IPR036366">
    <property type="entry name" value="PGBDSf"/>
</dbReference>
<dbReference type="InterPro" id="IPR036908">
    <property type="entry name" value="RlpA-like_sf"/>
</dbReference>
<evidence type="ECO:0000259" key="4">
    <source>
        <dbReference type="Pfam" id="PF06725"/>
    </source>
</evidence>
<feature type="domain" description="Peptidoglycan binding-like" evidence="3">
    <location>
        <begin position="68"/>
        <end position="124"/>
    </location>
</feature>
<evidence type="ECO:0000313" key="6">
    <source>
        <dbReference type="Proteomes" id="UP000757890"/>
    </source>
</evidence>
<dbReference type="InterPro" id="IPR036365">
    <property type="entry name" value="PGBD-like_sf"/>
</dbReference>
<dbReference type="PANTHER" id="PTHR39160:SF4">
    <property type="entry name" value="RESUSCITATION-PROMOTING FACTOR RPFB"/>
    <property type="match status" value="1"/>
</dbReference>
<dbReference type="SUPFAM" id="SSF47090">
    <property type="entry name" value="PGBD-like"/>
    <property type="match status" value="3"/>
</dbReference>
<dbReference type="Proteomes" id="UP000757890">
    <property type="component" value="Unassembled WGS sequence"/>
</dbReference>
<feature type="domain" description="Peptidoglycan binding-like" evidence="3">
    <location>
        <begin position="1"/>
        <end position="35"/>
    </location>
</feature>
<dbReference type="Gene3D" id="1.10.101.10">
    <property type="entry name" value="PGBD-like superfamily/PGBD"/>
    <property type="match status" value="3"/>
</dbReference>
<feature type="non-terminal residue" evidence="5">
    <location>
        <position position="1"/>
    </location>
</feature>
<dbReference type="Pfam" id="PF06725">
    <property type="entry name" value="3D"/>
    <property type="match status" value="1"/>
</dbReference>
<reference evidence="5" key="1">
    <citation type="submission" date="2020-04" db="EMBL/GenBank/DDBJ databases">
        <title>Deep metagenomics examines the oral microbiome during advanced dental caries in children, revealing novel taxa and co-occurrences with host molecules.</title>
        <authorList>
            <person name="Baker J.L."/>
            <person name="Morton J.T."/>
            <person name="Dinis M."/>
            <person name="Alvarez R."/>
            <person name="Tran N.C."/>
            <person name="Knight R."/>
            <person name="Edlund A."/>
        </authorList>
    </citation>
    <scope>NUCLEOTIDE SEQUENCE</scope>
    <source>
        <strain evidence="5">JCVI_32_bin.14</strain>
    </source>
</reference>
<dbReference type="InterPro" id="IPR002477">
    <property type="entry name" value="Peptidoglycan-bd-like"/>
</dbReference>
<evidence type="ECO:0000256" key="1">
    <source>
        <dbReference type="ARBA" id="ARBA00022729"/>
    </source>
</evidence>
<evidence type="ECO:0000259" key="3">
    <source>
        <dbReference type="Pfam" id="PF01471"/>
    </source>
</evidence>
<organism evidence="5 6">
    <name type="scientific">Dialister invisus</name>
    <dbReference type="NCBI Taxonomy" id="218538"/>
    <lineage>
        <taxon>Bacteria</taxon>
        <taxon>Bacillati</taxon>
        <taxon>Bacillota</taxon>
        <taxon>Negativicutes</taxon>
        <taxon>Veillonellales</taxon>
        <taxon>Veillonellaceae</taxon>
        <taxon>Dialister</taxon>
    </lineage>
</organism>
<sequence>DGSYGEYTEYAVQIFQDHAGLPVTGEVDSVTLKALEKKSGQTKNAPEATNTSDSSSISTDDVLKKGDRGDGVKHVQELLMKTGYLSGQADGSYGEYTEYAVQIFQDHAGLPVTGRVDDATLKALEEKGRYEKVENGKEKKDIVAKRGDKGEAVRNIQHLLINQGYLIDSADGTYGNNTEYAVKSFQKEQGISVTGKVDGVTLAAIRENNKRFTVSAGQEKKGQGAGSGQEAPSRYIRVILMMSTAYSTEDPGSSLYTARGHRLRRGYVAVDPKVIPLGTNLYVEGYGYAVADDTGGLIKGNRIDLAVDSYAEAIAYGVKDVQVYVLE</sequence>
<accession>A0A930B7D7</accession>
<protein>
    <submittedName>
        <fullName evidence="5">Peptidoglycan-binding protein</fullName>
    </submittedName>
</protein>
<dbReference type="GO" id="GO:0004553">
    <property type="term" value="F:hydrolase activity, hydrolyzing O-glycosyl compounds"/>
    <property type="evidence" value="ECO:0007669"/>
    <property type="project" value="InterPro"/>
</dbReference>
<dbReference type="GO" id="GO:0009254">
    <property type="term" value="P:peptidoglycan turnover"/>
    <property type="evidence" value="ECO:0007669"/>
    <property type="project" value="InterPro"/>
</dbReference>
<dbReference type="PANTHER" id="PTHR39160">
    <property type="entry name" value="CELL WALL-BINDING PROTEIN YOCH"/>
    <property type="match status" value="1"/>
</dbReference>
<dbReference type="CDD" id="cd22786">
    <property type="entry name" value="DPBB_YuiC-like"/>
    <property type="match status" value="1"/>
</dbReference>
<dbReference type="AlphaFoldDB" id="A0A930B7D7"/>
<dbReference type="Pfam" id="PF01471">
    <property type="entry name" value="PG_binding_1"/>
    <property type="match status" value="3"/>
</dbReference>
<dbReference type="SUPFAM" id="SSF50685">
    <property type="entry name" value="Barwin-like endoglucanases"/>
    <property type="match status" value="1"/>
</dbReference>
<name>A0A930B7D7_9FIRM</name>
<evidence type="ECO:0000256" key="2">
    <source>
        <dbReference type="SAM" id="MobiDB-lite"/>
    </source>
</evidence>
<dbReference type="GO" id="GO:0019867">
    <property type="term" value="C:outer membrane"/>
    <property type="evidence" value="ECO:0007669"/>
    <property type="project" value="InterPro"/>
</dbReference>
<evidence type="ECO:0000313" key="5">
    <source>
        <dbReference type="EMBL" id="MBF1130324.1"/>
    </source>
</evidence>
<feature type="domain" description="3D" evidence="4">
    <location>
        <begin position="268"/>
        <end position="327"/>
    </location>
</feature>
<dbReference type="EMBL" id="JABZMK010000170">
    <property type="protein sequence ID" value="MBF1130324.1"/>
    <property type="molecule type" value="Genomic_DNA"/>
</dbReference>
<feature type="domain" description="Peptidoglycan binding-like" evidence="3">
    <location>
        <begin position="150"/>
        <end position="205"/>
    </location>
</feature>
<proteinExistence type="predicted"/>